<evidence type="ECO:0000313" key="2">
    <source>
        <dbReference type="Proteomes" id="UP000199659"/>
    </source>
</evidence>
<gene>
    <name evidence="1" type="ORF">SAMN05661086_00952</name>
</gene>
<keyword evidence="2" id="KW-1185">Reference proteome</keyword>
<proteinExistence type="predicted"/>
<reference evidence="1 2" key="1">
    <citation type="submission" date="2016-10" db="EMBL/GenBank/DDBJ databases">
        <authorList>
            <person name="de Groot N.N."/>
        </authorList>
    </citation>
    <scope>NUCLEOTIDE SEQUENCE [LARGE SCALE GENOMIC DNA]</scope>
    <source>
        <strain evidence="1 2">743A</strain>
    </source>
</reference>
<protein>
    <submittedName>
        <fullName evidence="1">Uncharacterized protein</fullName>
    </submittedName>
</protein>
<dbReference type="Proteomes" id="UP000199659">
    <property type="component" value="Unassembled WGS sequence"/>
</dbReference>
<dbReference type="EMBL" id="FOYZ01000003">
    <property type="protein sequence ID" value="SFR68345.1"/>
    <property type="molecule type" value="Genomic_DNA"/>
</dbReference>
<dbReference type="STRING" id="37658.SAMN05661086_00952"/>
<dbReference type="RefSeq" id="WP_092559558.1">
    <property type="nucleotide sequence ID" value="NZ_FOYZ01000003.1"/>
</dbReference>
<accession>A0A1I6INL9</accession>
<name>A0A1I6INL9_9FIRM</name>
<dbReference type="OrthoDB" id="1690999at2"/>
<evidence type="ECO:0000313" key="1">
    <source>
        <dbReference type="EMBL" id="SFR68345.1"/>
    </source>
</evidence>
<sequence>MKLKYKKIVLLITLGTMFIGFVTLSLSKPVKNKSKADSVETSAGQISVDSTEFTKQTYEGEAGEIILEKDAYDEVNQLVKDYLNARVRCDMDALSSLVSDVSYLSEKTLQEKSEYIEGYQNIECYTVKGLEEDSYIVYVYSEVKILDIDTPAPGLTSIYIRKTDDDKLCVYFGVLDEETQNYMKEAAECEGVQELIRSVDNRFTEALQKDEKLNEFDKKLENSAKNSNS</sequence>
<organism evidence="1 2">
    <name type="scientific">Anaeromicropila populeti</name>
    <dbReference type="NCBI Taxonomy" id="37658"/>
    <lineage>
        <taxon>Bacteria</taxon>
        <taxon>Bacillati</taxon>
        <taxon>Bacillota</taxon>
        <taxon>Clostridia</taxon>
        <taxon>Lachnospirales</taxon>
        <taxon>Lachnospiraceae</taxon>
        <taxon>Anaeromicropila</taxon>
    </lineage>
</organism>
<dbReference type="AlphaFoldDB" id="A0A1I6INL9"/>